<proteinExistence type="inferred from homology"/>
<dbReference type="EMBL" id="BEYU01000154">
    <property type="protein sequence ID" value="GBG33360.1"/>
    <property type="molecule type" value="Genomic_DNA"/>
</dbReference>
<comment type="subcellular location">
    <subcellularLocation>
        <location evidence="1">Cytoplasm</location>
    </subcellularLocation>
</comment>
<dbReference type="GO" id="GO:0004719">
    <property type="term" value="F:protein-L-isoaspartate (D-aspartate) O-methyltransferase activity"/>
    <property type="evidence" value="ECO:0007669"/>
    <property type="project" value="UniProtKB-EC"/>
</dbReference>
<protein>
    <recommendedName>
        <fullName evidence="3">protein-L-isoaspartate(D-aspartate) O-methyltransferase</fullName>
        <ecNumber evidence="3">2.1.1.77</ecNumber>
    </recommendedName>
</protein>
<dbReference type="PANTHER" id="PTHR11579:SF0">
    <property type="entry name" value="PROTEIN-L-ISOASPARTATE(D-ASPARTATE) O-METHYLTRANSFERASE"/>
    <property type="match status" value="1"/>
</dbReference>
<dbReference type="AlphaFoldDB" id="A0A2R5GR84"/>
<dbReference type="GO" id="GO:0032259">
    <property type="term" value="P:methylation"/>
    <property type="evidence" value="ECO:0007669"/>
    <property type="project" value="UniProtKB-KW"/>
</dbReference>
<comment type="similarity">
    <text evidence="2">Belongs to the methyltransferase superfamily. L-isoaspartyl/D-aspartyl protein methyltransferase family.</text>
</comment>
<evidence type="ECO:0000313" key="9">
    <source>
        <dbReference type="Proteomes" id="UP000241890"/>
    </source>
</evidence>
<gene>
    <name evidence="8" type="ORF">FCC1311_095832</name>
</gene>
<accession>A0A2R5GR84</accession>
<keyword evidence="7" id="KW-0949">S-adenosyl-L-methionine</keyword>
<dbReference type="EC" id="2.1.1.77" evidence="3"/>
<dbReference type="CDD" id="cd02440">
    <property type="entry name" value="AdoMet_MTases"/>
    <property type="match status" value="1"/>
</dbReference>
<evidence type="ECO:0000256" key="5">
    <source>
        <dbReference type="ARBA" id="ARBA00022603"/>
    </source>
</evidence>
<dbReference type="Pfam" id="PF01135">
    <property type="entry name" value="PCMT"/>
    <property type="match status" value="1"/>
</dbReference>
<evidence type="ECO:0000256" key="1">
    <source>
        <dbReference type="ARBA" id="ARBA00004496"/>
    </source>
</evidence>
<dbReference type="InParanoid" id="A0A2R5GR84"/>
<dbReference type="Gene3D" id="3.40.50.150">
    <property type="entry name" value="Vaccinia Virus protein VP39"/>
    <property type="match status" value="1"/>
</dbReference>
<keyword evidence="5 8" id="KW-0489">Methyltransferase</keyword>
<dbReference type="GO" id="GO:0005737">
    <property type="term" value="C:cytoplasm"/>
    <property type="evidence" value="ECO:0007669"/>
    <property type="project" value="UniProtKB-SubCell"/>
</dbReference>
<comment type="caution">
    <text evidence="8">The sequence shown here is derived from an EMBL/GenBank/DDBJ whole genome shotgun (WGS) entry which is preliminary data.</text>
</comment>
<dbReference type="Proteomes" id="UP000241890">
    <property type="component" value="Unassembled WGS sequence"/>
</dbReference>
<reference evidence="8 9" key="1">
    <citation type="submission" date="2017-12" db="EMBL/GenBank/DDBJ databases">
        <title>Sequencing, de novo assembly and annotation of complete genome of a new Thraustochytrid species, strain FCC1311.</title>
        <authorList>
            <person name="Sedici K."/>
            <person name="Godart F."/>
            <person name="Aiese Cigliano R."/>
            <person name="Sanseverino W."/>
            <person name="Barakat M."/>
            <person name="Ortet P."/>
            <person name="Marechal E."/>
            <person name="Cagnac O."/>
            <person name="Amato A."/>
        </authorList>
    </citation>
    <scope>NUCLEOTIDE SEQUENCE [LARGE SCALE GENOMIC DNA]</scope>
</reference>
<evidence type="ECO:0000256" key="6">
    <source>
        <dbReference type="ARBA" id="ARBA00022679"/>
    </source>
</evidence>
<evidence type="ECO:0000256" key="2">
    <source>
        <dbReference type="ARBA" id="ARBA00005369"/>
    </source>
</evidence>
<evidence type="ECO:0000313" key="8">
    <source>
        <dbReference type="EMBL" id="GBG33360.1"/>
    </source>
</evidence>
<evidence type="ECO:0000256" key="3">
    <source>
        <dbReference type="ARBA" id="ARBA00011890"/>
    </source>
</evidence>
<keyword evidence="9" id="KW-1185">Reference proteome</keyword>
<dbReference type="PANTHER" id="PTHR11579">
    <property type="entry name" value="PROTEIN-L-ISOASPARTATE O-METHYLTRANSFERASE"/>
    <property type="match status" value="1"/>
</dbReference>
<evidence type="ECO:0000256" key="4">
    <source>
        <dbReference type="ARBA" id="ARBA00022490"/>
    </source>
</evidence>
<sequence length="309" mass="32989">MRLAEAFSKVNRGRFFEKKHTNLVADEGAFAAEGPAPAAPNDGKVLPLDCAVDHVQQSELLLPWLKPGNVVLDCGCGSGYLAAVYAVMVAGKAETGGKVVGVDRRGSLADTAIPRVGETCKELLGAGLVDDSVLKRIIVMPLDGVGDLPLPGGPFDAIRVGFGFPQDQDAEEGDGCEELSRLLDQLRPGGRLVAHMGPKATGPTIFDKAADGTVTRVKSSVASVHVPAPFERRVAVEGEDPESDAQAQAAEDKRLARRSALQDELRAWREEFERSQGRRPTRHDMVADAKAAALFQEFNKLNTGDLSKL</sequence>
<dbReference type="Gene3D" id="1.10.10.1460">
    <property type="match status" value="1"/>
</dbReference>
<dbReference type="InterPro" id="IPR000682">
    <property type="entry name" value="PCMT"/>
</dbReference>
<dbReference type="InterPro" id="IPR029063">
    <property type="entry name" value="SAM-dependent_MTases_sf"/>
</dbReference>
<dbReference type="SUPFAM" id="SSF53335">
    <property type="entry name" value="S-adenosyl-L-methionine-dependent methyltransferases"/>
    <property type="match status" value="1"/>
</dbReference>
<keyword evidence="6 8" id="KW-0808">Transferase</keyword>
<keyword evidence="4" id="KW-0963">Cytoplasm</keyword>
<dbReference type="OrthoDB" id="73890at2759"/>
<organism evidence="8 9">
    <name type="scientific">Hondaea fermentalgiana</name>
    <dbReference type="NCBI Taxonomy" id="2315210"/>
    <lineage>
        <taxon>Eukaryota</taxon>
        <taxon>Sar</taxon>
        <taxon>Stramenopiles</taxon>
        <taxon>Bigyra</taxon>
        <taxon>Labyrinthulomycetes</taxon>
        <taxon>Thraustochytrida</taxon>
        <taxon>Thraustochytriidae</taxon>
        <taxon>Hondaea</taxon>
    </lineage>
</organism>
<name>A0A2R5GR84_9STRA</name>
<evidence type="ECO:0000256" key="7">
    <source>
        <dbReference type="ARBA" id="ARBA00022691"/>
    </source>
</evidence>